<dbReference type="KEGG" id="bsto:C0V70_06455"/>
<dbReference type="Gene3D" id="3.90.70.10">
    <property type="entry name" value="Cysteine proteinases"/>
    <property type="match status" value="1"/>
</dbReference>
<dbReference type="Pfam" id="PF00112">
    <property type="entry name" value="Peptidase_C1"/>
    <property type="match status" value="1"/>
</dbReference>
<dbReference type="GO" id="GO:0006508">
    <property type="term" value="P:proteolysis"/>
    <property type="evidence" value="ECO:0007669"/>
    <property type="project" value="InterPro"/>
</dbReference>
<protein>
    <submittedName>
        <fullName evidence="1">Uncharacterized protein</fullName>
    </submittedName>
</protein>
<reference evidence="1 2" key="1">
    <citation type="submission" date="2018-01" db="EMBL/GenBank/DDBJ databases">
        <title>Complete genome sequence of Bacteriovorax stolpii DSM12778.</title>
        <authorList>
            <person name="Tang B."/>
            <person name="Chang J."/>
        </authorList>
    </citation>
    <scope>NUCLEOTIDE SEQUENCE [LARGE SCALE GENOMIC DNA]</scope>
    <source>
        <strain evidence="1 2">DSM 12778</strain>
    </source>
</reference>
<proteinExistence type="predicted"/>
<dbReference type="EMBL" id="CP025704">
    <property type="protein sequence ID" value="AUN97758.1"/>
    <property type="molecule type" value="Genomic_DNA"/>
</dbReference>
<dbReference type="RefSeq" id="WP_102243051.1">
    <property type="nucleotide sequence ID" value="NZ_CP025704.1"/>
</dbReference>
<organism evidence="1 2">
    <name type="scientific">Bacteriovorax stolpii</name>
    <name type="common">Bdellovibrio stolpii</name>
    <dbReference type="NCBI Taxonomy" id="960"/>
    <lineage>
        <taxon>Bacteria</taxon>
        <taxon>Pseudomonadati</taxon>
        <taxon>Bdellovibrionota</taxon>
        <taxon>Bacteriovoracia</taxon>
        <taxon>Bacteriovoracales</taxon>
        <taxon>Bacteriovoracaceae</taxon>
        <taxon>Bacteriovorax</taxon>
    </lineage>
</organism>
<gene>
    <name evidence="1" type="ORF">C0V70_06455</name>
</gene>
<evidence type="ECO:0000313" key="1">
    <source>
        <dbReference type="EMBL" id="AUN97758.1"/>
    </source>
</evidence>
<dbReference type="InterPro" id="IPR038765">
    <property type="entry name" value="Papain-like_cys_pep_sf"/>
</dbReference>
<dbReference type="AlphaFoldDB" id="A0A2K9NQH5"/>
<dbReference type="InterPro" id="IPR000668">
    <property type="entry name" value="Peptidase_C1A_C"/>
</dbReference>
<sequence>MKIALLLLTLSFNTHALDCGGIPEGEVVRLDQGDGPLAKAAVQDQDGVGSCYANQSSLLLQSVIPNHPNLSYLNLGLYYTNDKSLVDEREKGNNLYTLDKKNDAGATIPEAGSAIRGGFACQTINAALERQKKSGIGSLCKAEDVALEHSFFNESGNFQDGAHKQEASLTKASRYMNSYQKQFGFAFESGDKDLKAKREEADRFSSALRSFVKNSSDSFFAEKCSKKDEDKFERLITNSITRALNAHPECISKNRINSSAGPACQGFDRLGYISVSTINNSSKINFIFLNEHRQKMFKAMDGFFANKDGYEKFESNLTAFMKQLDKSKTPATQKDKFAKEILSSMSPEDKNAMQIEYNRIALGKFDDCKSQNVLTYFKDRKEFQEKAKADAVLCNYSELIERASDLAGVLPEKTFSDMSAFVDFITSKAGLKYDDALLSLIAKDCAPEKRVTIPENLKCETNRILFDSDDFTPEGPKEKFIKTVSQNRQKMFASIKDKKAVGLDICTKFWNQPEYDFHKENSSTKFNTCSNTGIHGFHAITMIGYRCQNNKLQYLAQNSWGPTWNIPGEPYEIEDGKIWMDEEKLFMNLDNINYLSQ</sequence>
<keyword evidence="2" id="KW-1185">Reference proteome</keyword>
<dbReference type="SUPFAM" id="SSF54001">
    <property type="entry name" value="Cysteine proteinases"/>
    <property type="match status" value="1"/>
</dbReference>
<name>A0A2K9NQH5_BACTC</name>
<evidence type="ECO:0000313" key="2">
    <source>
        <dbReference type="Proteomes" id="UP000235584"/>
    </source>
</evidence>
<accession>A0A2K9NQH5</accession>
<dbReference type="GO" id="GO:0008234">
    <property type="term" value="F:cysteine-type peptidase activity"/>
    <property type="evidence" value="ECO:0007669"/>
    <property type="project" value="InterPro"/>
</dbReference>
<dbReference type="Proteomes" id="UP000235584">
    <property type="component" value="Chromosome"/>
</dbReference>